<proteinExistence type="predicted"/>
<evidence type="ECO:0000313" key="1">
    <source>
        <dbReference type="EMBL" id="GBM66509.1"/>
    </source>
</evidence>
<dbReference type="AlphaFoldDB" id="A0A4Y2HMZ5"/>
<organism evidence="1 2">
    <name type="scientific">Araneus ventricosus</name>
    <name type="common">Orbweaver spider</name>
    <name type="synonym">Epeira ventricosa</name>
    <dbReference type="NCBI Taxonomy" id="182803"/>
    <lineage>
        <taxon>Eukaryota</taxon>
        <taxon>Metazoa</taxon>
        <taxon>Ecdysozoa</taxon>
        <taxon>Arthropoda</taxon>
        <taxon>Chelicerata</taxon>
        <taxon>Arachnida</taxon>
        <taxon>Araneae</taxon>
        <taxon>Araneomorphae</taxon>
        <taxon>Entelegynae</taxon>
        <taxon>Araneoidea</taxon>
        <taxon>Araneidae</taxon>
        <taxon>Araneus</taxon>
    </lineage>
</organism>
<reference evidence="1 2" key="1">
    <citation type="journal article" date="2019" name="Sci. Rep.">
        <title>Orb-weaving spider Araneus ventricosus genome elucidates the spidroin gene catalogue.</title>
        <authorList>
            <person name="Kono N."/>
            <person name="Nakamura H."/>
            <person name="Ohtoshi R."/>
            <person name="Moran D.A.P."/>
            <person name="Shinohara A."/>
            <person name="Yoshida Y."/>
            <person name="Fujiwara M."/>
            <person name="Mori M."/>
            <person name="Tomita M."/>
            <person name="Arakawa K."/>
        </authorList>
    </citation>
    <scope>NUCLEOTIDE SEQUENCE [LARGE SCALE GENOMIC DNA]</scope>
</reference>
<accession>A0A4Y2HMZ5</accession>
<evidence type="ECO:0000313" key="2">
    <source>
        <dbReference type="Proteomes" id="UP000499080"/>
    </source>
</evidence>
<comment type="caution">
    <text evidence="1">The sequence shown here is derived from an EMBL/GenBank/DDBJ whole genome shotgun (WGS) entry which is preliminary data.</text>
</comment>
<dbReference type="Proteomes" id="UP000499080">
    <property type="component" value="Unassembled WGS sequence"/>
</dbReference>
<gene>
    <name evidence="1" type="ORF">AVEN_246914_1</name>
</gene>
<name>A0A4Y2HMZ5_ARAVE</name>
<keyword evidence="2" id="KW-1185">Reference proteome</keyword>
<dbReference type="EMBL" id="BGPR01002031">
    <property type="protein sequence ID" value="GBM66509.1"/>
    <property type="molecule type" value="Genomic_DNA"/>
</dbReference>
<protein>
    <submittedName>
        <fullName evidence="1">Uncharacterized protein</fullName>
    </submittedName>
</protein>
<sequence>MHGWKCLHTVCGCKENVSDVHSARCVIKISVLHQSAKSQTHIDLVNKNHLNEHGLVISYFNDKKKYPRKHTSTTALTVLSAATSNIGNIESRVVTNDVLDA</sequence>